<feature type="transmembrane region" description="Helical" evidence="6">
    <location>
        <begin position="288"/>
        <end position="312"/>
    </location>
</feature>
<feature type="transmembrane region" description="Helical" evidence="6">
    <location>
        <begin position="437"/>
        <end position="458"/>
    </location>
</feature>
<reference evidence="7 8" key="1">
    <citation type="submission" date="2017-05" db="EMBL/GenBank/DDBJ databases">
        <authorList>
            <person name="Lin X.B."/>
            <person name="Stothard P."/>
            <person name="Tasseva G."/>
            <person name="Walter J."/>
        </authorList>
    </citation>
    <scope>NUCLEOTIDE SEQUENCE [LARGE SCALE GENOMIC DNA]</scope>
    <source>
        <strain evidence="7 8">105n</strain>
    </source>
</reference>
<dbReference type="PANTHER" id="PTHR30250">
    <property type="entry name" value="PST FAMILY PREDICTED COLANIC ACID TRANSPORTER"/>
    <property type="match status" value="1"/>
</dbReference>
<keyword evidence="3 6" id="KW-0812">Transmembrane</keyword>
<proteinExistence type="predicted"/>
<feature type="transmembrane region" description="Helical" evidence="6">
    <location>
        <begin position="357"/>
        <end position="375"/>
    </location>
</feature>
<gene>
    <name evidence="7" type="ORF">CBG15_07730</name>
</gene>
<feature type="transmembrane region" description="Helical" evidence="6">
    <location>
        <begin position="324"/>
        <end position="345"/>
    </location>
</feature>
<name>A0AB73PEU4_LIMRT</name>
<evidence type="ECO:0000256" key="6">
    <source>
        <dbReference type="SAM" id="Phobius"/>
    </source>
</evidence>
<evidence type="ECO:0000256" key="2">
    <source>
        <dbReference type="ARBA" id="ARBA00022475"/>
    </source>
</evidence>
<dbReference type="GO" id="GO:0005886">
    <property type="term" value="C:plasma membrane"/>
    <property type="evidence" value="ECO:0007669"/>
    <property type="project" value="UniProtKB-SubCell"/>
</dbReference>
<evidence type="ECO:0008006" key="9">
    <source>
        <dbReference type="Google" id="ProtNLM"/>
    </source>
</evidence>
<dbReference type="InterPro" id="IPR002797">
    <property type="entry name" value="Polysacc_synth"/>
</dbReference>
<dbReference type="PANTHER" id="PTHR30250:SF11">
    <property type="entry name" value="O-ANTIGEN TRANSPORTER-RELATED"/>
    <property type="match status" value="1"/>
</dbReference>
<evidence type="ECO:0000256" key="4">
    <source>
        <dbReference type="ARBA" id="ARBA00022989"/>
    </source>
</evidence>
<reference evidence="7 8" key="2">
    <citation type="submission" date="2017-09" db="EMBL/GenBank/DDBJ databases">
        <title>Tripartite evolution among Lactobacillus johnsonii, Lactobacillus taiwanensis, Lactobacillus reuteri and their rodent host.</title>
        <authorList>
            <person name="Wang T."/>
            <person name="Knowles S."/>
            <person name="Cheng C."/>
        </authorList>
    </citation>
    <scope>NUCLEOTIDE SEQUENCE [LARGE SCALE GENOMIC DNA]</scope>
    <source>
        <strain evidence="7 8">105n</strain>
    </source>
</reference>
<feature type="transmembrane region" description="Helical" evidence="6">
    <location>
        <begin position="247"/>
        <end position="267"/>
    </location>
</feature>
<evidence type="ECO:0000256" key="5">
    <source>
        <dbReference type="ARBA" id="ARBA00023136"/>
    </source>
</evidence>
<dbReference type="CDD" id="cd13128">
    <property type="entry name" value="MATE_Wzx_like"/>
    <property type="match status" value="1"/>
</dbReference>
<protein>
    <recommendedName>
        <fullName evidence="9">Flippase</fullName>
    </recommendedName>
</protein>
<feature type="transmembrane region" description="Helical" evidence="6">
    <location>
        <begin position="140"/>
        <end position="158"/>
    </location>
</feature>
<feature type="transmembrane region" description="Helical" evidence="6">
    <location>
        <begin position="46"/>
        <end position="64"/>
    </location>
</feature>
<dbReference type="AlphaFoldDB" id="A0AB73PEU4"/>
<keyword evidence="2" id="KW-1003">Cell membrane</keyword>
<evidence type="ECO:0000313" key="7">
    <source>
        <dbReference type="EMBL" id="OYS92957.1"/>
    </source>
</evidence>
<evidence type="ECO:0000256" key="3">
    <source>
        <dbReference type="ARBA" id="ARBA00022692"/>
    </source>
</evidence>
<dbReference type="Pfam" id="PF01943">
    <property type="entry name" value="Polysacc_synt"/>
    <property type="match status" value="1"/>
</dbReference>
<accession>A0AB73PEU4</accession>
<feature type="transmembrane region" description="Helical" evidence="6">
    <location>
        <begin position="411"/>
        <end position="431"/>
    </location>
</feature>
<evidence type="ECO:0000313" key="8">
    <source>
        <dbReference type="Proteomes" id="UP000216681"/>
    </source>
</evidence>
<feature type="transmembrane region" description="Helical" evidence="6">
    <location>
        <begin position="85"/>
        <end position="105"/>
    </location>
</feature>
<evidence type="ECO:0000256" key="1">
    <source>
        <dbReference type="ARBA" id="ARBA00004651"/>
    </source>
</evidence>
<dbReference type="RefSeq" id="WP_094512075.1">
    <property type="nucleotide sequence ID" value="NZ_JBNPLC010000024.1"/>
</dbReference>
<comment type="subcellular location">
    <subcellularLocation>
        <location evidence="1">Cell membrane</location>
        <topology evidence="1">Multi-pass membrane protein</topology>
    </subcellularLocation>
</comment>
<dbReference type="Proteomes" id="UP000216681">
    <property type="component" value="Unassembled WGS sequence"/>
</dbReference>
<feature type="transmembrane region" description="Helical" evidence="6">
    <location>
        <begin position="205"/>
        <end position="224"/>
    </location>
</feature>
<keyword evidence="5 6" id="KW-0472">Membrane</keyword>
<feature type="transmembrane region" description="Helical" evidence="6">
    <location>
        <begin position="164"/>
        <end position="185"/>
    </location>
</feature>
<comment type="caution">
    <text evidence="7">The sequence shown here is derived from an EMBL/GenBank/DDBJ whole genome shotgun (WGS) entry which is preliminary data.</text>
</comment>
<sequence length="482" mass="54681">MKVIKNYLYNASYQLLALLLPLITTPYVSRVLGPNGVGVNAYTNSIAQYFILVANLGIALYGNREIAYVRKNKEKLTQVFWEIQLLKTVTTLFSLLLFLSFLFIYSEYHVYLILQSINIFAVVFDISWLYMGIEDFKKTVLRNTLIKVISIFLIFTFVKTKNDVGIYIFILSISTLVGNLTLWPFLRETLTSSVKISSLNPFRHLIPTLALFIPQIATQIYLVLNKTMLGVFQGPKFSGYYNYSDSLVKMVLALATALGTVMLPHIANAYSNKEFEKVNNLLYKSFDYVTAISVPMAFGLAGVAHTLVPLFYGKGYYPVGTAMTIEAVVIIMISWSGTIGTQFLLPINRIKAYTTSVLLGALTNIILNLPFIYFWGLNGAMISTVISEAVVTMYQVIYVKRIVSLNSLFRYTFKYIVAGIIMFLPIFWISLYWPATLLTLIIEVLIGIVIYASFMCIFRRDVINNCISFIKKRKRGVKADEY</sequence>
<feature type="transmembrane region" description="Helical" evidence="6">
    <location>
        <begin position="381"/>
        <end position="399"/>
    </location>
</feature>
<feature type="transmembrane region" description="Helical" evidence="6">
    <location>
        <begin position="111"/>
        <end position="133"/>
    </location>
</feature>
<dbReference type="InterPro" id="IPR050833">
    <property type="entry name" value="Poly_Biosynth_Transport"/>
</dbReference>
<dbReference type="EMBL" id="NGPX01000042">
    <property type="protein sequence ID" value="OYS92957.1"/>
    <property type="molecule type" value="Genomic_DNA"/>
</dbReference>
<organism evidence="7 8">
    <name type="scientific">Limosilactobacillus reuteri</name>
    <name type="common">Lactobacillus reuteri</name>
    <dbReference type="NCBI Taxonomy" id="1598"/>
    <lineage>
        <taxon>Bacteria</taxon>
        <taxon>Bacillati</taxon>
        <taxon>Bacillota</taxon>
        <taxon>Bacilli</taxon>
        <taxon>Lactobacillales</taxon>
        <taxon>Lactobacillaceae</taxon>
        <taxon>Limosilactobacillus</taxon>
    </lineage>
</organism>
<keyword evidence="4 6" id="KW-1133">Transmembrane helix</keyword>